<reference evidence="3" key="1">
    <citation type="submission" date="2024-04" db="EMBL/GenBank/DDBJ databases">
        <authorList>
            <person name="Shaw F."/>
            <person name="Minotto A."/>
        </authorList>
    </citation>
    <scope>NUCLEOTIDE SEQUENCE [LARGE SCALE GENOMIC DNA]</scope>
</reference>
<dbReference type="InterPro" id="IPR014710">
    <property type="entry name" value="RmlC-like_jellyroll"/>
</dbReference>
<gene>
    <name evidence="2" type="ORF">GFSPODELE1_LOCUS8488</name>
</gene>
<dbReference type="CDD" id="cd02231">
    <property type="entry name" value="cupin_BLL6423-like"/>
    <property type="match status" value="1"/>
</dbReference>
<accession>A0ABP1DVC8</accession>
<dbReference type="PANTHER" id="PTHR36156">
    <property type="entry name" value="SLR2101 PROTEIN"/>
    <property type="match status" value="1"/>
</dbReference>
<sequence>MSVTRPAPKIPYLPDVRRVVTGHDSEGKAAVLSDEVAKPTFWSPESTSPVHDYYRTEETPAIIDSEVATGEWDDGITSNPALVSPNGSTFRTIDLAPGQVVPMHRTQTIDYGIVVKGSVVLELDNGDRRILKEGDVFIQRGSAHSWRNETDDWVRTHFVMIGANPIHVNGESLPAHAVGPQNPSK</sequence>
<keyword evidence="3" id="KW-1185">Reference proteome</keyword>
<dbReference type="SUPFAM" id="SSF51182">
    <property type="entry name" value="RmlC-like cupins"/>
    <property type="match status" value="1"/>
</dbReference>
<evidence type="ECO:0000313" key="3">
    <source>
        <dbReference type="Proteomes" id="UP001497453"/>
    </source>
</evidence>
<proteinExistence type="predicted"/>
<dbReference type="InterPro" id="IPR011051">
    <property type="entry name" value="RmlC_Cupin_sf"/>
</dbReference>
<dbReference type="InterPro" id="IPR013096">
    <property type="entry name" value="Cupin_2"/>
</dbReference>
<evidence type="ECO:0000259" key="1">
    <source>
        <dbReference type="Pfam" id="PF07883"/>
    </source>
</evidence>
<protein>
    <recommendedName>
        <fullName evidence="1">Cupin type-2 domain-containing protein</fullName>
    </recommendedName>
</protein>
<feature type="domain" description="Cupin type-2" evidence="1">
    <location>
        <begin position="93"/>
        <end position="156"/>
    </location>
</feature>
<dbReference type="PANTHER" id="PTHR36156:SF2">
    <property type="entry name" value="CUPIN TYPE-2 DOMAIN-CONTAINING PROTEIN"/>
    <property type="match status" value="1"/>
</dbReference>
<dbReference type="InterPro" id="IPR047142">
    <property type="entry name" value="OryJ/VirC-like"/>
</dbReference>
<dbReference type="Proteomes" id="UP001497453">
    <property type="component" value="Chromosome 6"/>
</dbReference>
<evidence type="ECO:0000313" key="2">
    <source>
        <dbReference type="EMBL" id="CAL1711770.1"/>
    </source>
</evidence>
<name>A0ABP1DVC8_9APHY</name>
<dbReference type="Gene3D" id="2.20.70.150">
    <property type="match status" value="1"/>
</dbReference>
<dbReference type="Pfam" id="PF07883">
    <property type="entry name" value="Cupin_2"/>
    <property type="match status" value="1"/>
</dbReference>
<dbReference type="EMBL" id="OZ037949">
    <property type="protein sequence ID" value="CAL1711770.1"/>
    <property type="molecule type" value="Genomic_DNA"/>
</dbReference>
<organism evidence="2 3">
    <name type="scientific">Somion occarium</name>
    <dbReference type="NCBI Taxonomy" id="3059160"/>
    <lineage>
        <taxon>Eukaryota</taxon>
        <taxon>Fungi</taxon>
        <taxon>Dikarya</taxon>
        <taxon>Basidiomycota</taxon>
        <taxon>Agaricomycotina</taxon>
        <taxon>Agaricomycetes</taxon>
        <taxon>Polyporales</taxon>
        <taxon>Cerrenaceae</taxon>
        <taxon>Somion</taxon>
    </lineage>
</organism>
<dbReference type="Gene3D" id="2.60.120.10">
    <property type="entry name" value="Jelly Rolls"/>
    <property type="match status" value="1"/>
</dbReference>